<dbReference type="Proteomes" id="UP000783390">
    <property type="component" value="Unassembled WGS sequence"/>
</dbReference>
<dbReference type="RefSeq" id="WP_209796726.1">
    <property type="nucleotide sequence ID" value="NZ_JAGGJZ010000003.1"/>
</dbReference>
<sequence length="154" mass="17862">MTKYENLLNEVNKQGVEILEIDLGIDAPCGKCINNVIILNSRMNVKDKYCILAEEFGHYKLNYGDISDQDKIENKKQEIVARRYGYDRNVGLIGLIEAFKDGCVGRFEIAEYLGVTEEYLQEAIDYYRNKYGVMYQIDNYLIYFIPNLFIGKAL</sequence>
<evidence type="ECO:0000313" key="3">
    <source>
        <dbReference type="Proteomes" id="UP000783390"/>
    </source>
</evidence>
<dbReference type="Pfam" id="PF06114">
    <property type="entry name" value="Peptidase_M78"/>
    <property type="match status" value="1"/>
</dbReference>
<protein>
    <recommendedName>
        <fullName evidence="1">IrrE N-terminal-like domain-containing protein</fullName>
    </recommendedName>
</protein>
<feature type="domain" description="IrrE N-terminal-like" evidence="1">
    <location>
        <begin position="13"/>
        <end position="122"/>
    </location>
</feature>
<evidence type="ECO:0000313" key="2">
    <source>
        <dbReference type="EMBL" id="MBP1889834.1"/>
    </source>
</evidence>
<accession>A0ABS4F0Q0</accession>
<name>A0ABS4F0Q0_9CLOT</name>
<gene>
    <name evidence="2" type="ORF">J2Z53_001417</name>
</gene>
<proteinExistence type="predicted"/>
<comment type="caution">
    <text evidence="2">The sequence shown here is derived from an EMBL/GenBank/DDBJ whole genome shotgun (WGS) entry which is preliminary data.</text>
</comment>
<dbReference type="InterPro" id="IPR010359">
    <property type="entry name" value="IrrE_HExxH"/>
</dbReference>
<dbReference type="EMBL" id="JAGGJZ010000003">
    <property type="protein sequence ID" value="MBP1889834.1"/>
    <property type="molecule type" value="Genomic_DNA"/>
</dbReference>
<evidence type="ECO:0000259" key="1">
    <source>
        <dbReference type="Pfam" id="PF06114"/>
    </source>
</evidence>
<organism evidence="2 3">
    <name type="scientific">Clostridium moniliforme</name>
    <dbReference type="NCBI Taxonomy" id="39489"/>
    <lineage>
        <taxon>Bacteria</taxon>
        <taxon>Bacillati</taxon>
        <taxon>Bacillota</taxon>
        <taxon>Clostridia</taxon>
        <taxon>Eubacteriales</taxon>
        <taxon>Clostridiaceae</taxon>
        <taxon>Clostridium</taxon>
    </lineage>
</organism>
<reference evidence="2 3" key="1">
    <citation type="submission" date="2021-03" db="EMBL/GenBank/DDBJ databases">
        <title>Genomic Encyclopedia of Type Strains, Phase IV (KMG-IV): sequencing the most valuable type-strain genomes for metagenomic binning, comparative biology and taxonomic classification.</title>
        <authorList>
            <person name="Goeker M."/>
        </authorList>
    </citation>
    <scope>NUCLEOTIDE SEQUENCE [LARGE SCALE GENOMIC DNA]</scope>
    <source>
        <strain evidence="2 3">DSM 3984</strain>
    </source>
</reference>
<keyword evidence="3" id="KW-1185">Reference proteome</keyword>